<evidence type="ECO:0000256" key="5">
    <source>
        <dbReference type="PROSITE-ProRule" id="PRU00175"/>
    </source>
</evidence>
<dbReference type="GO" id="GO:0061630">
    <property type="term" value="F:ubiquitin protein ligase activity"/>
    <property type="evidence" value="ECO:0007669"/>
    <property type="project" value="TreeGrafter"/>
</dbReference>
<sequence>MSQPQKPKIRFHETHGIDISISHKSTTARSAQTNHNGLVFISEPIRPFQKIAIKLVEVSDKYPTIISIGFTSHDPSAMRDDLPLKSRSELKIKQGFWICTPPKQCCVRDAVLQFYVSPSGNIHFGVNGVEKACFDKNVDTSGQLWGLVDIRSPLTAIEAHNSHPNVNAPKATIFHEFSSANVKVSANRVQKLDDDPGYVFVGAPLQLEKSVLVRFLSDGNLVLGVTSCDPSFLKLEDLPETPDGLFDRSEYWVVVDDPTWNFQRNDELSYLISTDGEMKIWKNSSLLLKKFHVDTTTKLWGFFVLGSGKKIEVTISGKNLAPSERKVEKQVRGDSRCVICCDNLIEVALYPCGHMCLCADCAKKQWRGGGDGHCPLCRVGIKDVMKVYRS</sequence>
<dbReference type="EMBL" id="JALNTZ010000004">
    <property type="protein sequence ID" value="KAJ3656929.1"/>
    <property type="molecule type" value="Genomic_DNA"/>
</dbReference>
<dbReference type="InterPro" id="IPR037962">
    <property type="entry name" value="Neuralized"/>
</dbReference>
<proteinExistence type="predicted"/>
<dbReference type="GO" id="GO:0008270">
    <property type="term" value="F:zinc ion binding"/>
    <property type="evidence" value="ECO:0007669"/>
    <property type="project" value="UniProtKB-KW"/>
</dbReference>
<feature type="domain" description="RING-type" evidence="6">
    <location>
        <begin position="337"/>
        <end position="378"/>
    </location>
</feature>
<dbReference type="Gene3D" id="3.30.40.10">
    <property type="entry name" value="Zinc/RING finger domain, C3HC4 (zinc finger)"/>
    <property type="match status" value="1"/>
</dbReference>
<evidence type="ECO:0000256" key="3">
    <source>
        <dbReference type="ARBA" id="ARBA00022771"/>
    </source>
</evidence>
<keyword evidence="4" id="KW-0862">Zinc</keyword>
<evidence type="ECO:0000313" key="9">
    <source>
        <dbReference type="Proteomes" id="UP001168821"/>
    </source>
</evidence>
<dbReference type="PROSITE" id="PS51065">
    <property type="entry name" value="NHR"/>
    <property type="match status" value="1"/>
</dbReference>
<name>A0AA38IL38_9CUCU</name>
<evidence type="ECO:0000313" key="8">
    <source>
        <dbReference type="EMBL" id="KAJ3656929.1"/>
    </source>
</evidence>
<dbReference type="Pfam" id="PF07177">
    <property type="entry name" value="Neuralized"/>
    <property type="match status" value="2"/>
</dbReference>
<dbReference type="SMART" id="SM00184">
    <property type="entry name" value="RING"/>
    <property type="match status" value="1"/>
</dbReference>
<keyword evidence="2" id="KW-0677">Repeat</keyword>
<dbReference type="Gene3D" id="2.60.120.920">
    <property type="match status" value="2"/>
</dbReference>
<dbReference type="Pfam" id="PF13920">
    <property type="entry name" value="zf-C3HC4_3"/>
    <property type="match status" value="1"/>
</dbReference>
<dbReference type="PROSITE" id="PS50089">
    <property type="entry name" value="ZF_RING_2"/>
    <property type="match status" value="1"/>
</dbReference>
<dbReference type="PANTHER" id="PTHR12429:SF6">
    <property type="entry name" value="PROTEIN NEURALIZED"/>
    <property type="match status" value="1"/>
</dbReference>
<keyword evidence="3 5" id="KW-0863">Zinc-finger</keyword>
<dbReference type="InterPro" id="IPR013083">
    <property type="entry name" value="Znf_RING/FYVE/PHD"/>
</dbReference>
<accession>A0AA38IL38</accession>
<evidence type="ECO:0008006" key="10">
    <source>
        <dbReference type="Google" id="ProtNLM"/>
    </source>
</evidence>
<organism evidence="8 9">
    <name type="scientific">Zophobas morio</name>
    <dbReference type="NCBI Taxonomy" id="2755281"/>
    <lineage>
        <taxon>Eukaryota</taxon>
        <taxon>Metazoa</taxon>
        <taxon>Ecdysozoa</taxon>
        <taxon>Arthropoda</taxon>
        <taxon>Hexapoda</taxon>
        <taxon>Insecta</taxon>
        <taxon>Pterygota</taxon>
        <taxon>Neoptera</taxon>
        <taxon>Endopterygota</taxon>
        <taxon>Coleoptera</taxon>
        <taxon>Polyphaga</taxon>
        <taxon>Cucujiformia</taxon>
        <taxon>Tenebrionidae</taxon>
        <taxon>Zophobas</taxon>
    </lineage>
</organism>
<gene>
    <name evidence="8" type="ORF">Zmor_015974</name>
</gene>
<comment type="caution">
    <text evidence="8">The sequence shown here is derived from an EMBL/GenBank/DDBJ whole genome shotgun (WGS) entry which is preliminary data.</text>
</comment>
<dbReference type="FunFam" id="2.60.120.920:FF:000005">
    <property type="entry name" value="Putative E3 ubiquitin-protein ligase NEURL1B"/>
    <property type="match status" value="1"/>
</dbReference>
<evidence type="ECO:0000259" key="7">
    <source>
        <dbReference type="PROSITE" id="PS51065"/>
    </source>
</evidence>
<evidence type="ECO:0000256" key="2">
    <source>
        <dbReference type="ARBA" id="ARBA00022737"/>
    </source>
</evidence>
<keyword evidence="9" id="KW-1185">Reference proteome</keyword>
<dbReference type="Proteomes" id="UP001168821">
    <property type="component" value="Unassembled WGS sequence"/>
</dbReference>
<evidence type="ECO:0000256" key="4">
    <source>
        <dbReference type="ARBA" id="ARBA00022833"/>
    </source>
</evidence>
<dbReference type="PANTHER" id="PTHR12429">
    <property type="entry name" value="NEURALIZED"/>
    <property type="match status" value="1"/>
</dbReference>
<reference evidence="8" key="1">
    <citation type="journal article" date="2023" name="G3 (Bethesda)">
        <title>Whole genome assemblies of Zophobas morio and Tenebrio molitor.</title>
        <authorList>
            <person name="Kaur S."/>
            <person name="Stinson S.A."/>
            <person name="diCenzo G.C."/>
        </authorList>
    </citation>
    <scope>NUCLEOTIDE SEQUENCE</scope>
    <source>
        <strain evidence="8">QUZm001</strain>
    </source>
</reference>
<evidence type="ECO:0000259" key="6">
    <source>
        <dbReference type="PROSITE" id="PS50089"/>
    </source>
</evidence>
<dbReference type="SMART" id="SM00588">
    <property type="entry name" value="NEUZ"/>
    <property type="match status" value="2"/>
</dbReference>
<keyword evidence="1" id="KW-0479">Metal-binding</keyword>
<dbReference type="InterPro" id="IPR043136">
    <property type="entry name" value="B30.2/SPRY_sf"/>
</dbReference>
<evidence type="ECO:0000256" key="1">
    <source>
        <dbReference type="ARBA" id="ARBA00022723"/>
    </source>
</evidence>
<protein>
    <recommendedName>
        <fullName evidence="10">Protein neuralized</fullName>
    </recommendedName>
</protein>
<feature type="domain" description="NHR" evidence="7">
    <location>
        <begin position="8"/>
        <end position="162"/>
    </location>
</feature>
<dbReference type="SUPFAM" id="SSF57850">
    <property type="entry name" value="RING/U-box"/>
    <property type="match status" value="1"/>
</dbReference>
<dbReference type="AlphaFoldDB" id="A0AA38IL38"/>
<dbReference type="InterPro" id="IPR006573">
    <property type="entry name" value="NHR_dom"/>
</dbReference>
<dbReference type="InterPro" id="IPR001841">
    <property type="entry name" value="Znf_RING"/>
</dbReference>